<protein>
    <submittedName>
        <fullName evidence="2">Uncharacterized protein</fullName>
    </submittedName>
</protein>
<organism evidence="2 4">
    <name type="scientific">Chryseobacterium indoltheticum</name>
    <dbReference type="NCBI Taxonomy" id="254"/>
    <lineage>
        <taxon>Bacteria</taxon>
        <taxon>Pseudomonadati</taxon>
        <taxon>Bacteroidota</taxon>
        <taxon>Flavobacteriia</taxon>
        <taxon>Flavobacteriales</taxon>
        <taxon>Weeksellaceae</taxon>
        <taxon>Chryseobacterium group</taxon>
        <taxon>Chryseobacterium</taxon>
    </lineage>
</organism>
<proteinExistence type="predicted"/>
<dbReference type="AlphaFoldDB" id="A0A381FHN9"/>
<dbReference type="GeneID" id="303674771"/>
<evidence type="ECO:0000313" key="3">
    <source>
        <dbReference type="Proteomes" id="UP000185725"/>
    </source>
</evidence>
<sequence length="127" mass="14630">MENTLENRLKFYAQHLGQNMIIESDCFKSENGNDIIHTQLVSVSLKGIECNNWIPVTEHTALELKPISSMTDEDAKKLGFRDCDHFNFDANPDAWKDELRLLGYAVDWVNLSIEKQIAFGWLKLKTN</sequence>
<reference evidence="2 4" key="2">
    <citation type="submission" date="2018-06" db="EMBL/GenBank/DDBJ databases">
        <authorList>
            <consortium name="Pathogen Informatics"/>
            <person name="Doyle S."/>
        </authorList>
    </citation>
    <scope>NUCLEOTIDE SEQUENCE [LARGE SCALE GENOMIC DNA]</scope>
    <source>
        <strain evidence="2 4">NCTC13560</strain>
    </source>
</reference>
<dbReference type="Proteomes" id="UP000255231">
    <property type="component" value="Unassembled WGS sequence"/>
</dbReference>
<dbReference type="RefSeq" id="WP_076559800.1">
    <property type="nucleotide sequence ID" value="NZ_CP033929.1"/>
</dbReference>
<evidence type="ECO:0000313" key="4">
    <source>
        <dbReference type="Proteomes" id="UP000255231"/>
    </source>
</evidence>
<evidence type="ECO:0000313" key="2">
    <source>
        <dbReference type="EMBL" id="SUX45978.1"/>
    </source>
</evidence>
<dbReference type="EMBL" id="FTMF01000004">
    <property type="protein sequence ID" value="SIQ36237.1"/>
    <property type="molecule type" value="Genomic_DNA"/>
</dbReference>
<keyword evidence="3" id="KW-1185">Reference proteome</keyword>
<name>A0A381FHN9_9FLAO</name>
<dbReference type="KEGG" id="cil:EG358_13750"/>
<dbReference type="EMBL" id="UFVS01000001">
    <property type="protein sequence ID" value="SUX45978.1"/>
    <property type="molecule type" value="Genomic_DNA"/>
</dbReference>
<reference evidence="1 3" key="1">
    <citation type="submission" date="2017-01" db="EMBL/GenBank/DDBJ databases">
        <authorList>
            <person name="Varghese N."/>
            <person name="Submissions S."/>
        </authorList>
    </citation>
    <scope>NUCLEOTIDE SEQUENCE [LARGE SCALE GENOMIC DNA]</scope>
    <source>
        <strain evidence="1 3">ATCC 27950</strain>
    </source>
</reference>
<dbReference type="OrthoDB" id="1273921at2"/>
<dbReference type="Proteomes" id="UP000185725">
    <property type="component" value="Unassembled WGS sequence"/>
</dbReference>
<gene>
    <name evidence="2" type="ORF">NCTC13560_03398</name>
    <name evidence="1" type="ORF">SAMN05421682_104219</name>
</gene>
<accession>A0A381FHN9</accession>
<evidence type="ECO:0000313" key="1">
    <source>
        <dbReference type="EMBL" id="SIQ36237.1"/>
    </source>
</evidence>